<sequence>MMAATDPSYGGLSPEDIRDERLISALCRNARLQNEEIHKKRQRLRAEIRKLEEQSYAIEGRYWQEYQQRLAEIADSNPKWSTRKWISAFGANEKKLSEAVQKRQDKLREEARVKQQELETVDGEFWGAWGKHVDIIRDLVPLPSSSGLTPSAMVSIAPHQSTNGQTNVALPVSHSSSGDQGDSSTHSTNGKKPGINSNGRPAILSLPKLSIVTSKATKSQAQHFGQDLEGLAGAALQAAKGASPLAAPAHFALGSTSDPNNHVGAKKQRHPLPSPATAVAPAEQEDGLKSRFKALTPRSLTPKSTYPGVESQCEASPEFTNNDSGSEFWSVVGCAKSSSVAEETASNAQSVQASPAAEPPILSPPLLLDLLTTQPDQDDTFIGVTDPVPGEIYQAFYKDAHYEGWWMCTPLPWDSWERQIGIKFSFQQANLFKDLPDCYTTDRVRAKAKGRRMKPIIKGWKKGFEVGGPKAKERVFPVLFFDDTPGEPGNFTFPPPEKAFTFSKQALKALPAEWVAAANLRLPGVDVGRPVTGSETAARFKERVQGLREAQAKKKVATPTTSSRALSSSVAASSPLAASSKEDVDMADAESLSGATAVDDTPRQLPTPFEDMTDRPAKRSPKGFGRGWRGDIHR</sequence>
<reference evidence="3" key="1">
    <citation type="submission" date="2023-06" db="EMBL/GenBank/DDBJ databases">
        <authorList>
            <person name="Noh H."/>
        </authorList>
    </citation>
    <scope>NUCLEOTIDE SEQUENCE</scope>
    <source>
        <strain evidence="3">DUCC20226</strain>
    </source>
</reference>
<feature type="region of interest" description="Disordered" evidence="2">
    <location>
        <begin position="299"/>
        <end position="320"/>
    </location>
</feature>
<gene>
    <name evidence="3" type="ORF">N8I77_012104</name>
</gene>
<feature type="region of interest" description="Disordered" evidence="2">
    <location>
        <begin position="262"/>
        <end position="284"/>
    </location>
</feature>
<evidence type="ECO:0000256" key="2">
    <source>
        <dbReference type="SAM" id="MobiDB-lite"/>
    </source>
</evidence>
<feature type="compositionally biased region" description="Low complexity" evidence="2">
    <location>
        <begin position="173"/>
        <end position="188"/>
    </location>
</feature>
<keyword evidence="4" id="KW-1185">Reference proteome</keyword>
<feature type="compositionally biased region" description="Low complexity" evidence="2">
    <location>
        <begin position="557"/>
        <end position="579"/>
    </location>
</feature>
<accession>A0AAD9S5I7</accession>
<proteinExistence type="predicted"/>
<feature type="region of interest" description="Disordered" evidence="2">
    <location>
        <begin position="162"/>
        <end position="202"/>
    </location>
</feature>
<feature type="region of interest" description="Disordered" evidence="2">
    <location>
        <begin position="546"/>
        <end position="634"/>
    </location>
</feature>
<dbReference type="AlphaFoldDB" id="A0AAD9S5I7"/>
<feature type="coiled-coil region" evidence="1">
    <location>
        <begin position="27"/>
        <end position="61"/>
    </location>
</feature>
<evidence type="ECO:0000256" key="1">
    <source>
        <dbReference type="SAM" id="Coils"/>
    </source>
</evidence>
<keyword evidence="1" id="KW-0175">Coiled coil</keyword>
<name>A0AAD9S5I7_PHOAM</name>
<dbReference type="EMBL" id="JAUJFL010000008">
    <property type="protein sequence ID" value="KAK2598714.1"/>
    <property type="molecule type" value="Genomic_DNA"/>
</dbReference>
<protein>
    <submittedName>
        <fullName evidence="3">Uncharacterized protein</fullName>
    </submittedName>
</protein>
<evidence type="ECO:0000313" key="3">
    <source>
        <dbReference type="EMBL" id="KAK2598714.1"/>
    </source>
</evidence>
<comment type="caution">
    <text evidence="3">The sequence shown here is derived from an EMBL/GenBank/DDBJ whole genome shotgun (WGS) entry which is preliminary data.</text>
</comment>
<organism evidence="3 4">
    <name type="scientific">Phomopsis amygdali</name>
    <name type="common">Fusicoccum amygdali</name>
    <dbReference type="NCBI Taxonomy" id="1214568"/>
    <lineage>
        <taxon>Eukaryota</taxon>
        <taxon>Fungi</taxon>
        <taxon>Dikarya</taxon>
        <taxon>Ascomycota</taxon>
        <taxon>Pezizomycotina</taxon>
        <taxon>Sordariomycetes</taxon>
        <taxon>Sordariomycetidae</taxon>
        <taxon>Diaporthales</taxon>
        <taxon>Diaporthaceae</taxon>
        <taxon>Diaporthe</taxon>
    </lineage>
</organism>
<feature type="coiled-coil region" evidence="1">
    <location>
        <begin position="97"/>
        <end position="124"/>
    </location>
</feature>
<evidence type="ECO:0000313" key="4">
    <source>
        <dbReference type="Proteomes" id="UP001265746"/>
    </source>
</evidence>
<dbReference type="Proteomes" id="UP001265746">
    <property type="component" value="Unassembled WGS sequence"/>
</dbReference>